<dbReference type="InterPro" id="IPR002197">
    <property type="entry name" value="HTH_Fis"/>
</dbReference>
<evidence type="ECO:0000313" key="7">
    <source>
        <dbReference type="Proteomes" id="UP000199603"/>
    </source>
</evidence>
<evidence type="ECO:0000256" key="2">
    <source>
        <dbReference type="ARBA" id="ARBA00023125"/>
    </source>
</evidence>
<dbReference type="PANTHER" id="PTHR47918:SF1">
    <property type="entry name" value="DNA-BINDING PROTEIN FIS"/>
    <property type="match status" value="1"/>
</dbReference>
<feature type="region of interest" description="Disordered" evidence="4">
    <location>
        <begin position="1"/>
        <end position="30"/>
    </location>
</feature>
<evidence type="ECO:0000313" key="6">
    <source>
        <dbReference type="EMBL" id="SDD52987.1"/>
    </source>
</evidence>
<dbReference type="AlphaFoldDB" id="A0A1G6VIX7"/>
<sequence>MNLLTLRNESNQGSGQDAALDGEGTSGSPLRSAVSRAVARYLKDMDDHANGDLFALLMAEVEAPMLAEVMRHCEGKQVRAAEVLGINRATLRKKLRQYGLA</sequence>
<feature type="compositionally biased region" description="Polar residues" evidence="4">
    <location>
        <begin position="1"/>
        <end position="15"/>
    </location>
</feature>
<dbReference type="GO" id="GO:0043565">
    <property type="term" value="F:sequence-specific DNA binding"/>
    <property type="evidence" value="ECO:0007669"/>
    <property type="project" value="InterPro"/>
</dbReference>
<dbReference type="SUPFAM" id="SSF46689">
    <property type="entry name" value="Homeodomain-like"/>
    <property type="match status" value="1"/>
</dbReference>
<feature type="domain" description="DNA binding HTH" evidence="5">
    <location>
        <begin position="58"/>
        <end position="98"/>
    </location>
</feature>
<dbReference type="Proteomes" id="UP000199603">
    <property type="component" value="Unassembled WGS sequence"/>
</dbReference>
<evidence type="ECO:0000256" key="4">
    <source>
        <dbReference type="SAM" id="MobiDB-lite"/>
    </source>
</evidence>
<keyword evidence="2 6" id="KW-0238">DNA-binding</keyword>
<dbReference type="PRINTS" id="PR01590">
    <property type="entry name" value="HTHFIS"/>
</dbReference>
<dbReference type="EMBL" id="FNAG01000003">
    <property type="protein sequence ID" value="SDD52987.1"/>
    <property type="molecule type" value="Genomic_DNA"/>
</dbReference>
<organism evidence="6 7">
    <name type="scientific">Aquimonas voraii</name>
    <dbReference type="NCBI Taxonomy" id="265719"/>
    <lineage>
        <taxon>Bacteria</taxon>
        <taxon>Pseudomonadati</taxon>
        <taxon>Pseudomonadota</taxon>
        <taxon>Gammaproteobacteria</taxon>
        <taxon>Lysobacterales</taxon>
        <taxon>Lysobacteraceae</taxon>
        <taxon>Aquimonas</taxon>
    </lineage>
</organism>
<reference evidence="6 7" key="1">
    <citation type="submission" date="2016-10" db="EMBL/GenBank/DDBJ databases">
        <authorList>
            <person name="de Groot N.N."/>
        </authorList>
    </citation>
    <scope>NUCLEOTIDE SEQUENCE [LARGE SCALE GENOMIC DNA]</scope>
    <source>
        <strain evidence="6 7">DSM 16957</strain>
    </source>
</reference>
<proteinExistence type="inferred from homology"/>
<dbReference type="GO" id="GO:0006355">
    <property type="term" value="P:regulation of DNA-templated transcription"/>
    <property type="evidence" value="ECO:0007669"/>
    <property type="project" value="InterPro"/>
</dbReference>
<evidence type="ECO:0000259" key="5">
    <source>
        <dbReference type="Pfam" id="PF02954"/>
    </source>
</evidence>
<dbReference type="Pfam" id="PF02954">
    <property type="entry name" value="HTH_8"/>
    <property type="match status" value="1"/>
</dbReference>
<dbReference type="PANTHER" id="PTHR47918">
    <property type="entry name" value="DNA-BINDING PROTEIN FIS"/>
    <property type="match status" value="1"/>
</dbReference>
<keyword evidence="7" id="KW-1185">Reference proteome</keyword>
<accession>A0A1G6VIX7</accession>
<name>A0A1G6VIX7_9GAMM</name>
<dbReference type="Gene3D" id="1.10.10.60">
    <property type="entry name" value="Homeodomain-like"/>
    <property type="match status" value="1"/>
</dbReference>
<evidence type="ECO:0000256" key="3">
    <source>
        <dbReference type="ARBA" id="ARBA00029540"/>
    </source>
</evidence>
<dbReference type="InterPro" id="IPR050207">
    <property type="entry name" value="Trans_regulatory_Fis"/>
</dbReference>
<dbReference type="InterPro" id="IPR005412">
    <property type="entry name" value="Fis_DNA-bd"/>
</dbReference>
<dbReference type="PRINTS" id="PR01591">
    <property type="entry name" value="DNABINDNGFIS"/>
</dbReference>
<dbReference type="STRING" id="265719.SAMN04488509_10385"/>
<gene>
    <name evidence="6" type="ORF">SAMN04488509_10385</name>
</gene>
<dbReference type="InterPro" id="IPR009057">
    <property type="entry name" value="Homeodomain-like_sf"/>
</dbReference>
<comment type="similarity">
    <text evidence="1">Belongs to the transcriptional regulatory Fis family.</text>
</comment>
<evidence type="ECO:0000256" key="1">
    <source>
        <dbReference type="ARBA" id="ARBA00008559"/>
    </source>
</evidence>
<protein>
    <recommendedName>
        <fullName evidence="3">Putative Fis-like DNA-binding protein</fullName>
    </recommendedName>
</protein>